<evidence type="ECO:0000256" key="4">
    <source>
        <dbReference type="ARBA" id="ARBA00022989"/>
    </source>
</evidence>
<keyword evidence="7" id="KW-0349">Heme</keyword>
<dbReference type="GO" id="GO:0046872">
    <property type="term" value="F:metal ion binding"/>
    <property type="evidence" value="ECO:0007669"/>
    <property type="project" value="UniProtKB-KW"/>
</dbReference>
<dbReference type="HAMAP" id="MF_01207">
    <property type="entry name" value="MsrQ"/>
    <property type="match status" value="1"/>
</dbReference>
<comment type="function">
    <text evidence="7">Part of the MsrPQ system that repairs oxidized cell envelope proteins containing methionine sulfoxide residues (Met-O), using respiratory chain electrons. Thus protects these proteins from oxidative-stress damage caused by reactive species of oxygen and chlorine. MsrPQ is essential for the maintenance of envelope integrity under bleach stress, rescuing a wide series of structurally unrelated cell envelope proteins from methionine oxidation. MsrQ provides electrons for reduction to the reductase catalytic subunit MsrP, using the quinone pool of the respiratory chain.</text>
</comment>
<gene>
    <name evidence="7" type="primary">msrQ</name>
    <name evidence="9" type="ORF">K8G79_07465</name>
</gene>
<keyword evidence="2 7" id="KW-0813">Transport</keyword>
<sequence length="221" mass="25021">MSRRVRIFLKSTVWGIALSPLLLLLYRFLADSLGANPISYATNLLGDTTLRLLLASLALTPLRLLFGISWQMSLRRLLGLFAFFYAGLHFTVWIAVDHVFEWGELIPDISKRPYITVGMFALTLLVPLAATSTSGMIQRLGGKNWRRLHRLVYLIGLLAVLHYLWLVKKGVNDPYLYAGILAVLLGIRLWDWARHKGWLGVPAWLRRGHALTRTANGMRGD</sequence>
<evidence type="ECO:0000256" key="1">
    <source>
        <dbReference type="ARBA" id="ARBA00004141"/>
    </source>
</evidence>
<evidence type="ECO:0000256" key="7">
    <source>
        <dbReference type="HAMAP-Rule" id="MF_01207"/>
    </source>
</evidence>
<dbReference type="Proteomes" id="UP001197609">
    <property type="component" value="Unassembled WGS sequence"/>
</dbReference>
<feature type="transmembrane region" description="Helical" evidence="7">
    <location>
        <begin position="112"/>
        <end position="130"/>
    </location>
</feature>
<dbReference type="GO" id="GO:0010181">
    <property type="term" value="F:FMN binding"/>
    <property type="evidence" value="ECO:0007669"/>
    <property type="project" value="UniProtKB-UniRule"/>
</dbReference>
<dbReference type="PANTHER" id="PTHR36964">
    <property type="entry name" value="PROTEIN-METHIONINE-SULFOXIDE REDUCTASE HEME-BINDING SUBUNIT MSRQ"/>
    <property type="match status" value="1"/>
</dbReference>
<feature type="transmembrane region" description="Helical" evidence="7">
    <location>
        <begin position="49"/>
        <end position="66"/>
    </location>
</feature>
<dbReference type="GO" id="GO:0009055">
    <property type="term" value="F:electron transfer activity"/>
    <property type="evidence" value="ECO:0007669"/>
    <property type="project" value="UniProtKB-UniRule"/>
</dbReference>
<comment type="subcellular location">
    <subcellularLocation>
        <location evidence="7">Cell membrane</location>
        <topology evidence="7">Multi-pass membrane protein</topology>
    </subcellularLocation>
    <subcellularLocation>
        <location evidence="1">Membrane</location>
        <topology evidence="1">Multi-pass membrane protein</topology>
    </subcellularLocation>
</comment>
<keyword evidence="7" id="KW-0479">Metal-binding</keyword>
<evidence type="ECO:0000313" key="9">
    <source>
        <dbReference type="EMBL" id="MBZ0159956.1"/>
    </source>
</evidence>
<evidence type="ECO:0000256" key="3">
    <source>
        <dbReference type="ARBA" id="ARBA00022692"/>
    </source>
</evidence>
<reference evidence="9 10" key="1">
    <citation type="journal article" date="2021" name="bioRxiv">
        <title>Unraveling nitrogen, sulfur and carbon metabolic pathways and microbial community transcriptional responses to substrate deprivation and toxicity stresses in a bioreactor mimicking anoxic brackish coastal sediment conditions.</title>
        <authorList>
            <person name="Martins P.D."/>
            <person name="Echeveste M.J."/>
            <person name="Arshad A."/>
            <person name="Kurth J."/>
            <person name="Ouboter H."/>
            <person name="Jetten M.S.M."/>
            <person name="Welte C.U."/>
        </authorList>
    </citation>
    <scope>NUCLEOTIDE SEQUENCE [LARGE SCALE GENOMIC DNA]</scope>
    <source>
        <strain evidence="9">MAG_38</strain>
    </source>
</reference>
<evidence type="ECO:0000256" key="6">
    <source>
        <dbReference type="ARBA" id="ARBA00023136"/>
    </source>
</evidence>
<evidence type="ECO:0000256" key="5">
    <source>
        <dbReference type="ARBA" id="ARBA00023004"/>
    </source>
</evidence>
<feature type="transmembrane region" description="Helical" evidence="7">
    <location>
        <begin position="7"/>
        <end position="29"/>
    </location>
</feature>
<dbReference type="Pfam" id="PF01794">
    <property type="entry name" value="Ferric_reduct"/>
    <property type="match status" value="1"/>
</dbReference>
<evidence type="ECO:0000259" key="8">
    <source>
        <dbReference type="Pfam" id="PF01794"/>
    </source>
</evidence>
<keyword evidence="6 7" id="KW-0472">Membrane</keyword>
<name>A0AAJ1AIS7_9BACT</name>
<keyword evidence="7" id="KW-0285">Flavoprotein</keyword>
<keyword evidence="7" id="KW-0288">FMN</keyword>
<feature type="transmembrane region" description="Helical" evidence="7">
    <location>
        <begin position="78"/>
        <end position="100"/>
    </location>
</feature>
<dbReference type="GO" id="GO:0016679">
    <property type="term" value="F:oxidoreductase activity, acting on diphenols and related substances as donors"/>
    <property type="evidence" value="ECO:0007669"/>
    <property type="project" value="TreeGrafter"/>
</dbReference>
<accession>A0AAJ1AIS7</accession>
<dbReference type="EMBL" id="JAIOIU010000090">
    <property type="protein sequence ID" value="MBZ0159956.1"/>
    <property type="molecule type" value="Genomic_DNA"/>
</dbReference>
<dbReference type="GO" id="GO:0030091">
    <property type="term" value="P:protein repair"/>
    <property type="evidence" value="ECO:0007669"/>
    <property type="project" value="UniProtKB-UniRule"/>
</dbReference>
<keyword evidence="7" id="KW-1003">Cell membrane</keyword>
<proteinExistence type="inferred from homology"/>
<comment type="cofactor">
    <cofactor evidence="7">
        <name>heme b</name>
        <dbReference type="ChEBI" id="CHEBI:60344"/>
    </cofactor>
    <text evidence="7">Binds 1 heme b (iron(II)-protoporphyrin IX) group per subunit.</text>
</comment>
<protein>
    <recommendedName>
        <fullName evidence="7">Protein-methionine-sulfoxide reductase heme-binding subunit MsrQ</fullName>
    </recommendedName>
    <alternativeName>
        <fullName evidence="7">Flavocytochrome MsrQ</fullName>
    </alternativeName>
</protein>
<evidence type="ECO:0000256" key="2">
    <source>
        <dbReference type="ARBA" id="ARBA00022448"/>
    </source>
</evidence>
<keyword evidence="4 7" id="KW-1133">Transmembrane helix</keyword>
<dbReference type="AlphaFoldDB" id="A0AAJ1AIS7"/>
<comment type="similarity">
    <text evidence="7">Belongs to the MsrQ family.</text>
</comment>
<dbReference type="InterPro" id="IPR013130">
    <property type="entry name" value="Fe3_Rdtase_TM_dom"/>
</dbReference>
<dbReference type="PANTHER" id="PTHR36964:SF1">
    <property type="entry name" value="PROTEIN-METHIONINE-SULFOXIDE REDUCTASE HEME-BINDING SUBUNIT MSRQ"/>
    <property type="match status" value="1"/>
</dbReference>
<keyword evidence="5 7" id="KW-0408">Iron</keyword>
<keyword evidence="3 7" id="KW-0812">Transmembrane</keyword>
<feature type="domain" description="Ferric oxidoreductase" evidence="8">
    <location>
        <begin position="47"/>
        <end position="160"/>
    </location>
</feature>
<comment type="cofactor">
    <cofactor evidence="7">
        <name>FMN</name>
        <dbReference type="ChEBI" id="CHEBI:58210"/>
    </cofactor>
    <text evidence="7">Binds 1 FMN per subunit.</text>
</comment>
<dbReference type="InterPro" id="IPR022837">
    <property type="entry name" value="MsrQ-like"/>
</dbReference>
<comment type="subunit">
    <text evidence="7">Heterodimer of a catalytic subunit (MsrP) and a heme-binding subunit (MsrQ).</text>
</comment>
<dbReference type="GO" id="GO:0005886">
    <property type="term" value="C:plasma membrane"/>
    <property type="evidence" value="ECO:0007669"/>
    <property type="project" value="UniProtKB-SubCell"/>
</dbReference>
<keyword evidence="7" id="KW-0249">Electron transport</keyword>
<comment type="caution">
    <text evidence="7">Lacks conserved residue(s) required for the propagation of feature annotation.</text>
</comment>
<comment type="caution">
    <text evidence="9">The sequence shown here is derived from an EMBL/GenBank/DDBJ whole genome shotgun (WGS) entry which is preliminary data.</text>
</comment>
<organism evidence="9 10">
    <name type="scientific">Candidatus Methylomirabilis tolerans</name>
    <dbReference type="NCBI Taxonomy" id="3123416"/>
    <lineage>
        <taxon>Bacteria</taxon>
        <taxon>Candidatus Methylomirabilota</taxon>
        <taxon>Candidatus Methylomirabilia</taxon>
        <taxon>Candidatus Methylomirabilales</taxon>
        <taxon>Candidatus Methylomirabilaceae</taxon>
        <taxon>Candidatus Methylomirabilis</taxon>
    </lineage>
</organism>
<dbReference type="GO" id="GO:0020037">
    <property type="term" value="F:heme binding"/>
    <property type="evidence" value="ECO:0007669"/>
    <property type="project" value="UniProtKB-UniRule"/>
</dbReference>
<feature type="transmembrane region" description="Helical" evidence="7">
    <location>
        <begin position="151"/>
        <end position="168"/>
    </location>
</feature>
<evidence type="ECO:0000313" key="10">
    <source>
        <dbReference type="Proteomes" id="UP001197609"/>
    </source>
</evidence>